<evidence type="ECO:0000313" key="2">
    <source>
        <dbReference type="EMBL" id="KAK8579758.1"/>
    </source>
</evidence>
<gene>
    <name evidence="2" type="ORF">V6N12_070067</name>
</gene>
<dbReference type="InterPro" id="IPR051518">
    <property type="entry name" value="Sucrose_Phosphatase"/>
</dbReference>
<organism evidence="2 3">
    <name type="scientific">Hibiscus sabdariffa</name>
    <name type="common">roselle</name>
    <dbReference type="NCBI Taxonomy" id="183260"/>
    <lineage>
        <taxon>Eukaryota</taxon>
        <taxon>Viridiplantae</taxon>
        <taxon>Streptophyta</taxon>
        <taxon>Embryophyta</taxon>
        <taxon>Tracheophyta</taxon>
        <taxon>Spermatophyta</taxon>
        <taxon>Magnoliopsida</taxon>
        <taxon>eudicotyledons</taxon>
        <taxon>Gunneridae</taxon>
        <taxon>Pentapetalae</taxon>
        <taxon>rosids</taxon>
        <taxon>malvids</taxon>
        <taxon>Malvales</taxon>
        <taxon>Malvaceae</taxon>
        <taxon>Malvoideae</taxon>
        <taxon>Hibiscus</taxon>
    </lineage>
</organism>
<dbReference type="InterPro" id="IPR032710">
    <property type="entry name" value="NTF2-like_dom_sf"/>
</dbReference>
<comment type="caution">
    <text evidence="2">The sequence shown here is derived from an EMBL/GenBank/DDBJ whole genome shotgun (WGS) entry which is preliminary data.</text>
</comment>
<reference evidence="2 3" key="1">
    <citation type="journal article" date="2024" name="G3 (Bethesda)">
        <title>Genome assembly of Hibiscus sabdariffa L. provides insights into metabolisms of medicinal natural products.</title>
        <authorList>
            <person name="Kim T."/>
        </authorList>
    </citation>
    <scope>NUCLEOTIDE SEQUENCE [LARGE SCALE GENOMIC DNA]</scope>
    <source>
        <strain evidence="2">TK-2024</strain>
        <tissue evidence="2">Old leaves</tissue>
    </source>
</reference>
<name>A0ABR2FFT0_9ROSI</name>
<dbReference type="SUPFAM" id="SSF54427">
    <property type="entry name" value="NTF2-like"/>
    <property type="match status" value="1"/>
</dbReference>
<dbReference type="Pfam" id="PF08472">
    <property type="entry name" value="S6PP_C"/>
    <property type="match status" value="1"/>
</dbReference>
<dbReference type="PANTHER" id="PTHR46521:SF8">
    <property type="entry name" value="SUCROSE-PHOSPHATASE 3A-RELATED"/>
    <property type="match status" value="1"/>
</dbReference>
<accession>A0ABR2FFT0</accession>
<protein>
    <recommendedName>
        <fullName evidence="1">Sucrose-phosphatase C-terminal domain-containing protein</fullName>
    </recommendedName>
</protein>
<dbReference type="InterPro" id="IPR013679">
    <property type="entry name" value="SPP_C"/>
</dbReference>
<sequence>MVPDSDWEQEQCLNLNWDTDIIFQETAKFPQLIPQSDTEQRPHKVSFFLEKPNSSEVIKALSERLEERKYPLGTFVHPCGTETPMNKCTDMMERLYGDKQGKRYRIWLDRVSILQIGSDSWLVKFDKWESTGEERYCCLTTVLVTAKQAEESFTWMHTHQTWLDGLEAKDPSVWFL</sequence>
<dbReference type="PANTHER" id="PTHR46521">
    <property type="entry name" value="SUCROSE-PHOSPHATASE 2-RELATED"/>
    <property type="match status" value="1"/>
</dbReference>
<evidence type="ECO:0000313" key="3">
    <source>
        <dbReference type="Proteomes" id="UP001472677"/>
    </source>
</evidence>
<proteinExistence type="predicted"/>
<evidence type="ECO:0000259" key="1">
    <source>
        <dbReference type="Pfam" id="PF08472"/>
    </source>
</evidence>
<dbReference type="Proteomes" id="UP001472677">
    <property type="component" value="Unassembled WGS sequence"/>
</dbReference>
<dbReference type="EMBL" id="JBBPBM010000006">
    <property type="protein sequence ID" value="KAK8579758.1"/>
    <property type="molecule type" value="Genomic_DNA"/>
</dbReference>
<feature type="domain" description="Sucrose-phosphatase C-terminal" evidence="1">
    <location>
        <begin position="49"/>
        <end position="163"/>
    </location>
</feature>
<dbReference type="Gene3D" id="3.10.450.50">
    <property type="match status" value="1"/>
</dbReference>
<keyword evidence="3" id="KW-1185">Reference proteome</keyword>